<dbReference type="Proteomes" id="UP001519460">
    <property type="component" value="Unassembled WGS sequence"/>
</dbReference>
<feature type="transmembrane region" description="Helical" evidence="1">
    <location>
        <begin position="74"/>
        <end position="93"/>
    </location>
</feature>
<proteinExistence type="predicted"/>
<evidence type="ECO:0000313" key="4">
    <source>
        <dbReference type="Proteomes" id="UP001519460"/>
    </source>
</evidence>
<evidence type="ECO:0000313" key="3">
    <source>
        <dbReference type="EMBL" id="KAK7477392.1"/>
    </source>
</evidence>
<evidence type="ECO:0008006" key="5">
    <source>
        <dbReference type="Google" id="ProtNLM"/>
    </source>
</evidence>
<feature type="signal peptide" evidence="2">
    <location>
        <begin position="1"/>
        <end position="24"/>
    </location>
</feature>
<gene>
    <name evidence="3" type="ORF">BaRGS_00031368</name>
</gene>
<comment type="caution">
    <text evidence="3">The sequence shown here is derived from an EMBL/GenBank/DDBJ whole genome shotgun (WGS) entry which is preliminary data.</text>
</comment>
<keyword evidence="2" id="KW-0732">Signal</keyword>
<keyword evidence="4" id="KW-1185">Reference proteome</keyword>
<keyword evidence="1" id="KW-0812">Transmembrane</keyword>
<name>A0ABD0JS36_9CAEN</name>
<organism evidence="3 4">
    <name type="scientific">Batillaria attramentaria</name>
    <dbReference type="NCBI Taxonomy" id="370345"/>
    <lineage>
        <taxon>Eukaryota</taxon>
        <taxon>Metazoa</taxon>
        <taxon>Spiralia</taxon>
        <taxon>Lophotrochozoa</taxon>
        <taxon>Mollusca</taxon>
        <taxon>Gastropoda</taxon>
        <taxon>Caenogastropoda</taxon>
        <taxon>Sorbeoconcha</taxon>
        <taxon>Cerithioidea</taxon>
        <taxon>Batillariidae</taxon>
        <taxon>Batillaria</taxon>
    </lineage>
</organism>
<accession>A0ABD0JS36</accession>
<sequence>MYYRTGSHRHTVLLLFSYFTEVSPGKVGGSCFGDDPVCEDPNAVCGPNNTCTCNEPYQTGTVDLSCDTVMSPMLSAPVMIPILCAPVMIPMLYAPIPKRTGRECVSVDQDTTPTRQTSRVVSRKCQQKTAFCLKTRDFTVKRLSNDG</sequence>
<feature type="chain" id="PRO_5044760269" description="EGF-like domain-containing protein" evidence="2">
    <location>
        <begin position="25"/>
        <end position="147"/>
    </location>
</feature>
<dbReference type="AlphaFoldDB" id="A0ABD0JS36"/>
<reference evidence="3 4" key="1">
    <citation type="journal article" date="2023" name="Sci. Data">
        <title>Genome assembly of the Korean intertidal mud-creeper Batillaria attramentaria.</title>
        <authorList>
            <person name="Patra A.K."/>
            <person name="Ho P.T."/>
            <person name="Jun S."/>
            <person name="Lee S.J."/>
            <person name="Kim Y."/>
            <person name="Won Y.J."/>
        </authorList>
    </citation>
    <scope>NUCLEOTIDE SEQUENCE [LARGE SCALE GENOMIC DNA]</scope>
    <source>
        <strain evidence="3">Wonlab-2016</strain>
    </source>
</reference>
<dbReference type="EMBL" id="JACVVK020000351">
    <property type="protein sequence ID" value="KAK7477392.1"/>
    <property type="molecule type" value="Genomic_DNA"/>
</dbReference>
<protein>
    <recommendedName>
        <fullName evidence="5">EGF-like domain-containing protein</fullName>
    </recommendedName>
</protein>
<keyword evidence="1" id="KW-1133">Transmembrane helix</keyword>
<evidence type="ECO:0000256" key="1">
    <source>
        <dbReference type="SAM" id="Phobius"/>
    </source>
</evidence>
<evidence type="ECO:0000256" key="2">
    <source>
        <dbReference type="SAM" id="SignalP"/>
    </source>
</evidence>
<keyword evidence="1" id="KW-0472">Membrane</keyword>